<gene>
    <name evidence="3" type="ORF">MSTO_53070</name>
</gene>
<feature type="transmembrane region" description="Helical" evidence="2">
    <location>
        <begin position="114"/>
        <end position="133"/>
    </location>
</feature>
<evidence type="ECO:0000313" key="3">
    <source>
        <dbReference type="EMBL" id="BBY25102.1"/>
    </source>
</evidence>
<keyword evidence="2" id="KW-1133">Transmembrane helix</keyword>
<dbReference type="Proteomes" id="UP000467130">
    <property type="component" value="Chromosome"/>
</dbReference>
<dbReference type="AlphaFoldDB" id="A0A7I7QFZ2"/>
<organism evidence="3 4">
    <name type="scientific">Mycobacterium stomatepiae</name>
    <dbReference type="NCBI Taxonomy" id="470076"/>
    <lineage>
        <taxon>Bacteria</taxon>
        <taxon>Bacillati</taxon>
        <taxon>Actinomycetota</taxon>
        <taxon>Actinomycetes</taxon>
        <taxon>Mycobacteriales</taxon>
        <taxon>Mycobacteriaceae</taxon>
        <taxon>Mycobacterium</taxon>
        <taxon>Mycobacterium simiae complex</taxon>
    </lineage>
</organism>
<dbReference type="KEGG" id="msto:MSTO_53070"/>
<reference evidence="3 4" key="1">
    <citation type="journal article" date="2019" name="Emerg. Microbes Infect.">
        <title>Comprehensive subspecies identification of 175 nontuberculous mycobacteria species based on 7547 genomic profiles.</title>
        <authorList>
            <person name="Matsumoto Y."/>
            <person name="Kinjo T."/>
            <person name="Motooka D."/>
            <person name="Nabeya D."/>
            <person name="Jung N."/>
            <person name="Uechi K."/>
            <person name="Horii T."/>
            <person name="Iida T."/>
            <person name="Fujita J."/>
            <person name="Nakamura S."/>
        </authorList>
    </citation>
    <scope>NUCLEOTIDE SEQUENCE [LARGE SCALE GENOMIC DNA]</scope>
    <source>
        <strain evidence="3 4">JCM 17783</strain>
    </source>
</reference>
<name>A0A7I7QFZ2_9MYCO</name>
<sequence>MSARRNRSGLRSLKRPEQLPENVPSGRSGRPKASTRALAQVIERSSRVQGPAAEALVARLRRTNPGASPAEIVTMLENRYLAALMASGAAVGSAATFPGIGTLAALSAGAGETVFFLEATAIFVLSIAQVHGIPADHHERRRALVLAVLVGDDSKRAIGELIGPGRTNGGWLAEGMASLPLSSLGRLNTRMLKYFVKRYALRRGALMFGKMLPVGIGAVVGGGGNRLVGKKIVNNARQAFGAPPTRWPNPLHVLPSVREVSQ</sequence>
<accession>A0A7I7QFZ2</accession>
<proteinExistence type="predicted"/>
<keyword evidence="2" id="KW-0472">Membrane</keyword>
<evidence type="ECO:0000256" key="2">
    <source>
        <dbReference type="SAM" id="Phobius"/>
    </source>
</evidence>
<evidence type="ECO:0000313" key="4">
    <source>
        <dbReference type="Proteomes" id="UP000467130"/>
    </source>
</evidence>
<dbReference type="EMBL" id="AP022587">
    <property type="protein sequence ID" value="BBY25102.1"/>
    <property type="molecule type" value="Genomic_DNA"/>
</dbReference>
<dbReference type="RefSeq" id="WP_232072998.1">
    <property type="nucleotide sequence ID" value="NZ_AP022587.1"/>
</dbReference>
<keyword evidence="4" id="KW-1185">Reference proteome</keyword>
<feature type="transmembrane region" description="Helical" evidence="2">
    <location>
        <begin position="80"/>
        <end position="108"/>
    </location>
</feature>
<protein>
    <submittedName>
        <fullName evidence="3">Uncharacterized protein</fullName>
    </submittedName>
</protein>
<evidence type="ECO:0000256" key="1">
    <source>
        <dbReference type="SAM" id="MobiDB-lite"/>
    </source>
</evidence>
<feature type="region of interest" description="Disordered" evidence="1">
    <location>
        <begin position="1"/>
        <end position="34"/>
    </location>
</feature>
<keyword evidence="2" id="KW-0812">Transmembrane</keyword>